<feature type="compositionally biased region" description="Polar residues" evidence="11">
    <location>
        <begin position="36"/>
        <end position="45"/>
    </location>
</feature>
<feature type="transmembrane region" description="Helical" evidence="12">
    <location>
        <begin position="827"/>
        <end position="849"/>
    </location>
</feature>
<dbReference type="PANTHER" id="PTHR43394:SF27">
    <property type="entry name" value="ATP-DEPENDENT TRANSLOCASE ABCB1-LIKE"/>
    <property type="match status" value="1"/>
</dbReference>
<dbReference type="SUPFAM" id="SSF52540">
    <property type="entry name" value="P-loop containing nucleoside triphosphate hydrolases"/>
    <property type="match status" value="2"/>
</dbReference>
<evidence type="ECO:0000259" key="14">
    <source>
        <dbReference type="PROSITE" id="PS50929"/>
    </source>
</evidence>
<keyword evidence="4" id="KW-1003">Cell membrane</keyword>
<keyword evidence="16" id="KW-1185">Reference proteome</keyword>
<evidence type="ECO:0000256" key="2">
    <source>
        <dbReference type="ARBA" id="ARBA00007577"/>
    </source>
</evidence>
<feature type="compositionally biased region" description="Basic and acidic residues" evidence="11">
    <location>
        <begin position="1"/>
        <end position="14"/>
    </location>
</feature>
<evidence type="ECO:0000256" key="7">
    <source>
        <dbReference type="ARBA" id="ARBA00022840"/>
    </source>
</evidence>
<feature type="region of interest" description="Disordered" evidence="11">
    <location>
        <begin position="1"/>
        <end position="49"/>
    </location>
</feature>
<dbReference type="FunFam" id="3.40.50.300:FF:000251">
    <property type="entry name" value="ABC transporter B family member 19"/>
    <property type="match status" value="1"/>
</dbReference>
<dbReference type="GO" id="GO:0016887">
    <property type="term" value="F:ATP hydrolysis activity"/>
    <property type="evidence" value="ECO:0007669"/>
    <property type="project" value="InterPro"/>
</dbReference>
<dbReference type="InterPro" id="IPR003593">
    <property type="entry name" value="AAA+_ATPase"/>
</dbReference>
<evidence type="ECO:0000313" key="16">
    <source>
        <dbReference type="Proteomes" id="UP000178129"/>
    </source>
</evidence>
<feature type="transmembrane region" description="Helical" evidence="12">
    <location>
        <begin position="230"/>
        <end position="249"/>
    </location>
</feature>
<dbReference type="GO" id="GO:0005743">
    <property type="term" value="C:mitochondrial inner membrane"/>
    <property type="evidence" value="ECO:0007669"/>
    <property type="project" value="TreeGrafter"/>
</dbReference>
<dbReference type="InterPro" id="IPR003439">
    <property type="entry name" value="ABC_transporter-like_ATP-bd"/>
</dbReference>
<feature type="transmembrane region" description="Helical" evidence="12">
    <location>
        <begin position="1041"/>
        <end position="1065"/>
    </location>
</feature>
<keyword evidence="5 12" id="KW-0812">Transmembrane</keyword>
<feature type="domain" description="ABC transporter" evidence="13">
    <location>
        <begin position="432"/>
        <end position="677"/>
    </location>
</feature>
<dbReference type="CDD" id="cd18578">
    <property type="entry name" value="ABC_6TM_Pgp_ABCB1_D2_like"/>
    <property type="match status" value="1"/>
</dbReference>
<evidence type="ECO:0000256" key="6">
    <source>
        <dbReference type="ARBA" id="ARBA00022741"/>
    </source>
</evidence>
<proteinExistence type="inferred from homology"/>
<keyword evidence="8 12" id="KW-1133">Transmembrane helix</keyword>
<keyword evidence="7" id="KW-0067">ATP-binding</keyword>
<feature type="domain" description="ABC transmembrane type-1" evidence="14">
    <location>
        <begin position="771"/>
        <end position="1070"/>
    </location>
</feature>
<keyword evidence="3" id="KW-0813">Transport</keyword>
<comment type="caution">
    <text evidence="15">The sequence shown here is derived from an EMBL/GenBank/DDBJ whole genome shotgun (WGS) entry which is preliminary data.</text>
</comment>
<feature type="transmembrane region" description="Helical" evidence="12">
    <location>
        <begin position="333"/>
        <end position="354"/>
    </location>
</feature>
<dbReference type="InterPro" id="IPR039421">
    <property type="entry name" value="Type_1_exporter"/>
</dbReference>
<dbReference type="Pfam" id="PF00005">
    <property type="entry name" value="ABC_tran"/>
    <property type="match status" value="2"/>
</dbReference>
<feature type="transmembrane region" description="Helical" evidence="12">
    <location>
        <begin position="767"/>
        <end position="792"/>
    </location>
</feature>
<dbReference type="InterPro" id="IPR027417">
    <property type="entry name" value="P-loop_NTPase"/>
</dbReference>
<reference evidence="16" key="1">
    <citation type="submission" date="2016-03" db="EMBL/GenBank/DDBJ databases">
        <authorList>
            <person name="Ploux O."/>
        </authorList>
    </citation>
    <scope>NUCLEOTIDE SEQUENCE [LARGE SCALE GENOMIC DNA]</scope>
    <source>
        <strain evidence="16">UK7</strain>
    </source>
</reference>
<evidence type="ECO:0000256" key="1">
    <source>
        <dbReference type="ARBA" id="ARBA00004651"/>
    </source>
</evidence>
<dbReference type="InterPro" id="IPR011527">
    <property type="entry name" value="ABC1_TM_dom"/>
</dbReference>
<evidence type="ECO:0000313" key="15">
    <source>
        <dbReference type="EMBL" id="CZS93973.1"/>
    </source>
</evidence>
<evidence type="ECO:0000256" key="10">
    <source>
        <dbReference type="ARBA" id="ARBA00023180"/>
    </source>
</evidence>
<dbReference type="GO" id="GO:0015421">
    <property type="term" value="F:ABC-type oligopeptide transporter activity"/>
    <property type="evidence" value="ECO:0007669"/>
    <property type="project" value="TreeGrafter"/>
</dbReference>
<comment type="similarity">
    <text evidence="2">Belongs to the ABC transporter superfamily. ABCB family. Multidrug resistance exporter (TC 3.A.1.201) subfamily.</text>
</comment>
<feature type="transmembrane region" description="Helical" evidence="12">
    <location>
        <begin position="255"/>
        <end position="277"/>
    </location>
</feature>
<organism evidence="15 16">
    <name type="scientific">Rhynchosporium graminicola</name>
    <dbReference type="NCBI Taxonomy" id="2792576"/>
    <lineage>
        <taxon>Eukaryota</taxon>
        <taxon>Fungi</taxon>
        <taxon>Dikarya</taxon>
        <taxon>Ascomycota</taxon>
        <taxon>Pezizomycotina</taxon>
        <taxon>Leotiomycetes</taxon>
        <taxon>Helotiales</taxon>
        <taxon>Ploettnerulaceae</taxon>
        <taxon>Rhynchosporium</taxon>
    </lineage>
</organism>
<evidence type="ECO:0000256" key="12">
    <source>
        <dbReference type="SAM" id="Phobius"/>
    </source>
</evidence>
<accession>A0A1E1K7B7</accession>
<protein>
    <submittedName>
        <fullName evidence="15">Related to multidrug resistance protein</fullName>
    </submittedName>
</protein>
<comment type="subcellular location">
    <subcellularLocation>
        <location evidence="1">Cell membrane</location>
        <topology evidence="1">Multi-pass membrane protein</topology>
    </subcellularLocation>
</comment>
<dbReference type="Proteomes" id="UP000178129">
    <property type="component" value="Unassembled WGS sequence"/>
</dbReference>
<dbReference type="FunFam" id="1.20.1560.10:FF:000009">
    <property type="entry name" value="ABC transporter B family member 1"/>
    <property type="match status" value="1"/>
</dbReference>
<evidence type="ECO:0000256" key="9">
    <source>
        <dbReference type="ARBA" id="ARBA00023136"/>
    </source>
</evidence>
<feature type="transmembrane region" description="Helical" evidence="12">
    <location>
        <begin position="895"/>
        <end position="917"/>
    </location>
</feature>
<dbReference type="InterPro" id="IPR036640">
    <property type="entry name" value="ABC1_TM_sf"/>
</dbReference>
<dbReference type="Gene3D" id="1.20.1560.10">
    <property type="entry name" value="ABC transporter type 1, transmembrane domain"/>
    <property type="match status" value="1"/>
</dbReference>
<feature type="domain" description="ABC transporter" evidence="13">
    <location>
        <begin position="1105"/>
        <end position="1343"/>
    </location>
</feature>
<dbReference type="CDD" id="cd18577">
    <property type="entry name" value="ABC_6TM_Pgp_ABCB1_D1_like"/>
    <property type="match status" value="1"/>
</dbReference>
<evidence type="ECO:0000256" key="4">
    <source>
        <dbReference type="ARBA" id="ARBA00022475"/>
    </source>
</evidence>
<feature type="compositionally biased region" description="Basic and acidic residues" evidence="11">
    <location>
        <begin position="20"/>
        <end position="35"/>
    </location>
</feature>
<dbReference type="Gene3D" id="3.40.50.300">
    <property type="entry name" value="P-loop containing nucleotide triphosphate hydrolases"/>
    <property type="match status" value="2"/>
</dbReference>
<feature type="domain" description="ABC transmembrane type-1" evidence="14">
    <location>
        <begin position="107"/>
        <end position="397"/>
    </location>
</feature>
<feature type="transmembrane region" description="Helical" evidence="12">
    <location>
        <begin position="103"/>
        <end position="127"/>
    </location>
</feature>
<feature type="transmembrane region" description="Helical" evidence="12">
    <location>
        <begin position="366"/>
        <end position="385"/>
    </location>
</feature>
<dbReference type="CDD" id="cd03249">
    <property type="entry name" value="ABC_MTABC3_MDL1_MDL2"/>
    <property type="match status" value="2"/>
</dbReference>
<dbReference type="PANTHER" id="PTHR43394">
    <property type="entry name" value="ATP-DEPENDENT PERMEASE MDL1, MITOCHONDRIAL"/>
    <property type="match status" value="1"/>
</dbReference>
<gene>
    <name evidence="15" type="ORF">RCO7_08099</name>
</gene>
<dbReference type="GO" id="GO:0005886">
    <property type="term" value="C:plasma membrane"/>
    <property type="evidence" value="ECO:0007669"/>
    <property type="project" value="UniProtKB-SubCell"/>
</dbReference>
<feature type="transmembrane region" description="Helical" evidence="12">
    <location>
        <begin position="1009"/>
        <end position="1029"/>
    </location>
</feature>
<feature type="transmembrane region" description="Helical" evidence="12">
    <location>
        <begin position="923"/>
        <end position="948"/>
    </location>
</feature>
<evidence type="ECO:0000256" key="3">
    <source>
        <dbReference type="ARBA" id="ARBA00022448"/>
    </source>
</evidence>
<dbReference type="SUPFAM" id="SSF90123">
    <property type="entry name" value="ABC transporter transmembrane region"/>
    <property type="match status" value="2"/>
</dbReference>
<keyword evidence="6" id="KW-0547">Nucleotide-binding</keyword>
<keyword evidence="9 12" id="KW-0472">Membrane</keyword>
<dbReference type="GO" id="GO:0005524">
    <property type="term" value="F:ATP binding"/>
    <property type="evidence" value="ECO:0007669"/>
    <property type="project" value="UniProtKB-KW"/>
</dbReference>
<evidence type="ECO:0000256" key="8">
    <source>
        <dbReference type="ARBA" id="ARBA00022989"/>
    </source>
</evidence>
<dbReference type="FunFam" id="3.40.50.300:FF:000302">
    <property type="entry name" value="ATP-binding cassette subfamily B member 5"/>
    <property type="match status" value="1"/>
</dbReference>
<keyword evidence="10" id="KW-0325">Glycoprotein</keyword>
<evidence type="ECO:0000259" key="13">
    <source>
        <dbReference type="PROSITE" id="PS50893"/>
    </source>
</evidence>
<dbReference type="Pfam" id="PF00664">
    <property type="entry name" value="ABC_membrane"/>
    <property type="match status" value="2"/>
</dbReference>
<dbReference type="FunFam" id="1.20.1560.10:FF:000102">
    <property type="entry name" value="ABC multidrug transporter Mdr1"/>
    <property type="match status" value="1"/>
</dbReference>
<dbReference type="PROSITE" id="PS50893">
    <property type="entry name" value="ABC_TRANSPORTER_2"/>
    <property type="match status" value="2"/>
</dbReference>
<evidence type="ECO:0000256" key="5">
    <source>
        <dbReference type="ARBA" id="ARBA00022692"/>
    </source>
</evidence>
<dbReference type="InParanoid" id="A0A1E1K7B7"/>
<dbReference type="PROSITE" id="PS00211">
    <property type="entry name" value="ABC_TRANSPORTER_1"/>
    <property type="match status" value="2"/>
</dbReference>
<dbReference type="STRING" id="914237.A0A1E1K7B7"/>
<dbReference type="EMBL" id="FJUW01000007">
    <property type="protein sequence ID" value="CZS93973.1"/>
    <property type="molecule type" value="Genomic_DNA"/>
</dbReference>
<evidence type="ECO:0000256" key="11">
    <source>
        <dbReference type="SAM" id="MobiDB-lite"/>
    </source>
</evidence>
<dbReference type="PROSITE" id="PS50929">
    <property type="entry name" value="ABC_TM1F"/>
    <property type="match status" value="2"/>
</dbReference>
<feature type="transmembrane region" description="Helical" evidence="12">
    <location>
        <begin position="155"/>
        <end position="178"/>
    </location>
</feature>
<name>A0A1E1K7B7_9HELO</name>
<dbReference type="GO" id="GO:0090374">
    <property type="term" value="P:oligopeptide export from mitochondrion"/>
    <property type="evidence" value="ECO:0007669"/>
    <property type="project" value="TreeGrafter"/>
</dbReference>
<dbReference type="SMART" id="SM00382">
    <property type="entry name" value="AAA"/>
    <property type="match status" value="2"/>
</dbReference>
<sequence>MAGDQEKTEAESRRTSSRGDSTDEHESMTKREIERQPTQIPSPSSDPALAKYDSSVVRIKAKDEDLYAHLPAAEAEILKRQINVPPVKAGWRTLYRYSTKNDIMIIIVSSICSIASGAALPLMTVVFGNLAGQFNGYFAGTTSRADFNATIAHNILYLVYIGIAEFITVYISTVGFIYTGEHISGKIRSHYLEACMRQNIGFFDKLGSGEITTRITADTNLVQDGISEKVALTLNALATFVTAFVIGFIKSWKLTLILSSTVVAIVFSMGCGSSFIVKYSKQSLASYAEGGTIAEEVISSIRNATAFGTQDKLARQYDVHLANAEKYGFKVKYALAVMVGGMFLVIYLNYGLSFWQGSRFLVSGEINLAAILTILMSIMIGAFAIGNVAPNAQAFTTAISAAAKIFSTIDRVSPLDPTSGTGKILAHVDGTIELRNIKHIYPSRPEVTVMNDVSLLIPAGKKTALVGASGSGKSTIVGLVERFYDPVGGHVYLDGHDVSTLNLRWLRQQISLVSQEPTLFGTTIFKNIAHGLIGTKYEHENEERRTKLIYEAAKMANAHDFIVALPEGYETNVGERGFLLSGGQKQRIAIARAMVSDPKILLLDEATSALDTKSEGVVQAALEVAAAGRTTITIAHRLSTIKDADNIVVMTEGRIVEQGSHDDLLLKQGAYYNLVEAQKIAATQEMSPEQQATLDARDDALVRQITNKSLGYEEDPDDKNIANKLFRTATEKSQSSMALQGHLAAGEQRDSLWTLMKLIASFNRNEIGLMFLGLFFSIICGGGNPVQAVFFAKEILSLSIPLEDPRTGATIPGARQKLRHDVNFWSVMYIMLAIVQFIAFCGQGIAFAYCSERLIHRVRDRAFRTILRQDIAFFDKEENTAGALTSFLSTQTTHVAGLSGVTLGTLLSVITTLVAAISLSTAIGWKLALVCTATIPILLGCGFFRFYMLAQFQRRAKKAYETSASFACEATSAIRTVASLTREKDVLKIYVDSIEAQSKKSLNSVLKSSLLYAASQSLMFACVGLGFWYGGQRIADREYDLFQFFVCFSAIIFGAQSAGTIFSFAPDMGKAKHAAQELKILFDRKPAIDSWSEDGARLESVEGNVEFRDVHFRYPTRPEQPVLRGLNLTVAPGQYIALVGASGCGKSTTIQLLERFYDPLVGGIYVDGKEISSLNINDYRSYIALVSQEPTLYQGTIRENVLLGADRQDVPDSAIEFACREANIYDFIMSLPDGFSTVVGSKGSMLSGGQKQRVAIARALLRDPKILLLDEATSALDSESEHVVQAALDKAAKGRTTIAVAHRLSTIQKADIIYVFDQGAIVESGTHNELMVKGGKYSELVNLQGLGKTH</sequence>
<dbReference type="InterPro" id="IPR017871">
    <property type="entry name" value="ABC_transporter-like_CS"/>
</dbReference>